<dbReference type="GeneID" id="9943206"/>
<reference evidence="1" key="1">
    <citation type="submission" date="2012-04" db="EMBL/GenBank/DDBJ databases">
        <title>The Genome Sequence of Loa loa.</title>
        <authorList>
            <consortium name="The Broad Institute Genome Sequencing Platform"/>
            <consortium name="Broad Institute Genome Sequencing Center for Infectious Disease"/>
            <person name="Nutman T.B."/>
            <person name="Fink D.L."/>
            <person name="Russ C."/>
            <person name="Young S."/>
            <person name="Zeng Q."/>
            <person name="Gargeya S."/>
            <person name="Alvarado L."/>
            <person name="Berlin A."/>
            <person name="Chapman S.B."/>
            <person name="Chen Z."/>
            <person name="Freedman E."/>
            <person name="Gellesch M."/>
            <person name="Goldberg J."/>
            <person name="Griggs A."/>
            <person name="Gujja S."/>
            <person name="Heilman E.R."/>
            <person name="Heiman D."/>
            <person name="Howarth C."/>
            <person name="Mehta T."/>
            <person name="Neiman D."/>
            <person name="Pearson M."/>
            <person name="Roberts A."/>
            <person name="Saif S."/>
            <person name="Shea T."/>
            <person name="Shenoy N."/>
            <person name="Sisk P."/>
            <person name="Stolte C."/>
            <person name="Sykes S."/>
            <person name="White J."/>
            <person name="Yandava C."/>
            <person name="Haas B."/>
            <person name="Henn M.R."/>
            <person name="Nusbaum C."/>
            <person name="Birren B."/>
        </authorList>
    </citation>
    <scope>NUCLEOTIDE SEQUENCE [LARGE SCALE GENOMIC DNA]</scope>
</reference>
<sequence>MLGVEELLPFDRRGRHHRQKAAPGRETWHDIPIVPRSAIKLFRSHCQRLW</sequence>
<name>A0A1S0TZ53_LOALO</name>
<dbReference type="KEGG" id="loa:LOAG_05797"/>
<dbReference type="EMBL" id="JH712181">
    <property type="protein sequence ID" value="EFO22692.1"/>
    <property type="molecule type" value="Genomic_DNA"/>
</dbReference>
<dbReference type="RefSeq" id="XP_003141382.1">
    <property type="nucleotide sequence ID" value="XM_003141334.1"/>
</dbReference>
<proteinExistence type="predicted"/>
<dbReference type="CTD" id="9943206"/>
<dbReference type="AlphaFoldDB" id="A0A1S0TZ53"/>
<protein>
    <submittedName>
        <fullName evidence="1">Uncharacterized protein</fullName>
    </submittedName>
</protein>
<organism evidence="1">
    <name type="scientific">Loa loa</name>
    <name type="common">Eye worm</name>
    <name type="synonym">Filaria loa</name>
    <dbReference type="NCBI Taxonomy" id="7209"/>
    <lineage>
        <taxon>Eukaryota</taxon>
        <taxon>Metazoa</taxon>
        <taxon>Ecdysozoa</taxon>
        <taxon>Nematoda</taxon>
        <taxon>Chromadorea</taxon>
        <taxon>Rhabditida</taxon>
        <taxon>Spirurina</taxon>
        <taxon>Spiruromorpha</taxon>
        <taxon>Filarioidea</taxon>
        <taxon>Onchocercidae</taxon>
        <taxon>Loa</taxon>
    </lineage>
</organism>
<evidence type="ECO:0000313" key="1">
    <source>
        <dbReference type="EMBL" id="EFO22692.1"/>
    </source>
</evidence>
<dbReference type="InParanoid" id="A0A1S0TZ53"/>
<gene>
    <name evidence="1" type="ORF">LOAG_05797</name>
</gene>
<accession>A0A1S0TZ53</accession>